<accession>A0AAV8UG59</accession>
<evidence type="ECO:0000256" key="3">
    <source>
        <dbReference type="ARBA" id="ARBA00022676"/>
    </source>
</evidence>
<dbReference type="Pfam" id="PF00201">
    <property type="entry name" value="UDPGT"/>
    <property type="match status" value="1"/>
</dbReference>
<comment type="caution">
    <text evidence="8">The sequence shown here is derived from an EMBL/GenBank/DDBJ whole genome shotgun (WGS) entry which is preliminary data.</text>
</comment>
<comment type="catalytic activity">
    <reaction evidence="5">
        <text>an anthocyanidin + UDP-alpha-D-glucose + H(+) = an anthocyanidin 3-O-beta-D-glucoside + UDP</text>
        <dbReference type="Rhea" id="RHEA:20093"/>
        <dbReference type="ChEBI" id="CHEBI:15378"/>
        <dbReference type="ChEBI" id="CHEBI:16307"/>
        <dbReference type="ChEBI" id="CHEBI:58223"/>
        <dbReference type="ChEBI" id="CHEBI:58885"/>
        <dbReference type="ChEBI" id="CHEBI:143576"/>
        <dbReference type="EC" id="2.4.1.115"/>
    </reaction>
</comment>
<keyword evidence="3 6" id="KW-0328">Glycosyltransferase</keyword>
<dbReference type="CDD" id="cd03784">
    <property type="entry name" value="GT1_Gtf-like"/>
    <property type="match status" value="1"/>
</dbReference>
<dbReference type="Gene3D" id="3.40.50.2000">
    <property type="entry name" value="Glycogen Phosphorylase B"/>
    <property type="match status" value="2"/>
</dbReference>
<dbReference type="EC" id="2.4.1.-" evidence="7"/>
<evidence type="ECO:0000256" key="5">
    <source>
        <dbReference type="ARBA" id="ARBA00047606"/>
    </source>
</evidence>
<protein>
    <recommendedName>
        <fullName evidence="7">Glycosyltransferase</fullName>
        <ecNumber evidence="7">2.4.1.-</ecNumber>
    </recommendedName>
</protein>
<proteinExistence type="inferred from homology"/>
<sequence>MATKSETSPHFVLFPFMAQGHMIPMMDIAKLLAQQGVIITIVTTIVNAKRFEATLARAIQSGLQMKLIEVQFPSEEVGLPKGCETFDLLPSPALAKEFFKAAQMLQAQVEKLFEKLSPRPTCIISDVCLPYTARVATKFGITRVSFSGTSSFCSLFGAMVQDEEFNNDVIEAEMATYGVIVNSFEGLETVYYQEYKKIKGDKVWAIGPVSLSNKDNMDMLHRGNKASIEVYDFLFNWLDSQEPESVIYVCLGSICNLIPSQLMELGFGLEASDIPFIWVLRGDRNSQELEKLLAEDGFEERIQGRGIVARDWVPQVAVLSHSAVGGFITHCGWNSIQEAVSAGIQMITWPLFADQFCNERLVVDVLNIGVKVGASSSIKWGQEEKIGIVVKREDVKKAVKKLMSAEDESKERRKSVKEFSKLAKEAIEEHGSSCLNLKLLIQDVMEQVQEY</sequence>
<dbReference type="SUPFAM" id="SSF53756">
    <property type="entry name" value="UDP-Glycosyltransferase/glycogen phosphorylase"/>
    <property type="match status" value="1"/>
</dbReference>
<dbReference type="InterPro" id="IPR035595">
    <property type="entry name" value="UDP_glycos_trans_CS"/>
</dbReference>
<dbReference type="EMBL" id="JAIWQS010000008">
    <property type="protein sequence ID" value="KAJ8899801.1"/>
    <property type="molecule type" value="Genomic_DNA"/>
</dbReference>
<reference evidence="8 9" key="1">
    <citation type="submission" date="2021-09" db="EMBL/GenBank/DDBJ databases">
        <title>Genomic insights and catalytic innovation underlie evolution of tropane alkaloids biosynthesis.</title>
        <authorList>
            <person name="Wang Y.-J."/>
            <person name="Tian T."/>
            <person name="Huang J.-P."/>
            <person name="Huang S.-X."/>
        </authorList>
    </citation>
    <scope>NUCLEOTIDE SEQUENCE [LARGE SCALE GENOMIC DNA]</scope>
    <source>
        <strain evidence="8">KIB-2018</strain>
        <tissue evidence="8">Leaf</tissue>
    </source>
</reference>
<dbReference type="FunFam" id="3.40.50.2000:FF:000047">
    <property type="entry name" value="Glycosyltransferase"/>
    <property type="match status" value="1"/>
</dbReference>
<gene>
    <name evidence="8" type="ORF">K2173_019501</name>
</gene>
<evidence type="ECO:0000256" key="7">
    <source>
        <dbReference type="RuleBase" id="RU362057"/>
    </source>
</evidence>
<evidence type="ECO:0000313" key="9">
    <source>
        <dbReference type="Proteomes" id="UP001159364"/>
    </source>
</evidence>
<dbReference type="PANTHER" id="PTHR48047:SF241">
    <property type="entry name" value="GLYCOSYLTRANSFERASE"/>
    <property type="match status" value="1"/>
</dbReference>
<keyword evidence="4 6" id="KW-0808">Transferase</keyword>
<dbReference type="GO" id="GO:0047213">
    <property type="term" value="F:anthocyanidin 3-O-glucosyltransferase activity"/>
    <property type="evidence" value="ECO:0007669"/>
    <property type="project" value="UniProtKB-EC"/>
</dbReference>
<organism evidence="8 9">
    <name type="scientific">Erythroxylum novogranatense</name>
    <dbReference type="NCBI Taxonomy" id="1862640"/>
    <lineage>
        <taxon>Eukaryota</taxon>
        <taxon>Viridiplantae</taxon>
        <taxon>Streptophyta</taxon>
        <taxon>Embryophyta</taxon>
        <taxon>Tracheophyta</taxon>
        <taxon>Spermatophyta</taxon>
        <taxon>Magnoliopsida</taxon>
        <taxon>eudicotyledons</taxon>
        <taxon>Gunneridae</taxon>
        <taxon>Pentapetalae</taxon>
        <taxon>rosids</taxon>
        <taxon>fabids</taxon>
        <taxon>Malpighiales</taxon>
        <taxon>Erythroxylaceae</taxon>
        <taxon>Erythroxylum</taxon>
    </lineage>
</organism>
<dbReference type="Proteomes" id="UP001159364">
    <property type="component" value="Linkage Group LG08"/>
</dbReference>
<keyword evidence="9" id="KW-1185">Reference proteome</keyword>
<name>A0AAV8UG59_9ROSI</name>
<dbReference type="InterPro" id="IPR002213">
    <property type="entry name" value="UDP_glucos_trans"/>
</dbReference>
<evidence type="ECO:0000256" key="1">
    <source>
        <dbReference type="ARBA" id="ARBA00004935"/>
    </source>
</evidence>
<evidence type="ECO:0000256" key="4">
    <source>
        <dbReference type="ARBA" id="ARBA00022679"/>
    </source>
</evidence>
<comment type="pathway">
    <text evidence="1">Pigment biosynthesis; anthocyanin biosynthesis.</text>
</comment>
<comment type="similarity">
    <text evidence="2 6">Belongs to the UDP-glycosyltransferase family.</text>
</comment>
<dbReference type="PROSITE" id="PS00375">
    <property type="entry name" value="UDPGT"/>
    <property type="match status" value="1"/>
</dbReference>
<dbReference type="PANTHER" id="PTHR48047">
    <property type="entry name" value="GLYCOSYLTRANSFERASE"/>
    <property type="match status" value="1"/>
</dbReference>
<dbReference type="AlphaFoldDB" id="A0AAV8UG59"/>
<evidence type="ECO:0000313" key="8">
    <source>
        <dbReference type="EMBL" id="KAJ8899801.1"/>
    </source>
</evidence>
<evidence type="ECO:0000256" key="6">
    <source>
        <dbReference type="RuleBase" id="RU003718"/>
    </source>
</evidence>
<evidence type="ECO:0000256" key="2">
    <source>
        <dbReference type="ARBA" id="ARBA00009995"/>
    </source>
</evidence>